<protein>
    <submittedName>
        <fullName evidence="1">Uncharacterized protein</fullName>
    </submittedName>
</protein>
<proteinExistence type="predicted"/>
<dbReference type="AlphaFoldDB" id="X0SZH2"/>
<dbReference type="EMBL" id="BARS01002113">
    <property type="protein sequence ID" value="GAF81337.1"/>
    <property type="molecule type" value="Genomic_DNA"/>
</dbReference>
<evidence type="ECO:0000313" key="1">
    <source>
        <dbReference type="EMBL" id="GAF81337.1"/>
    </source>
</evidence>
<gene>
    <name evidence="1" type="ORF">S01H1_03948</name>
</gene>
<comment type="caution">
    <text evidence="1">The sequence shown here is derived from an EMBL/GenBank/DDBJ whole genome shotgun (WGS) entry which is preliminary data.</text>
</comment>
<organism evidence="1">
    <name type="scientific">marine sediment metagenome</name>
    <dbReference type="NCBI Taxonomy" id="412755"/>
    <lineage>
        <taxon>unclassified sequences</taxon>
        <taxon>metagenomes</taxon>
        <taxon>ecological metagenomes</taxon>
    </lineage>
</organism>
<reference evidence="1" key="1">
    <citation type="journal article" date="2014" name="Front. Microbiol.">
        <title>High frequency of phylogenetically diverse reductive dehalogenase-homologous genes in deep subseafloor sedimentary metagenomes.</title>
        <authorList>
            <person name="Kawai M."/>
            <person name="Futagami T."/>
            <person name="Toyoda A."/>
            <person name="Takaki Y."/>
            <person name="Nishi S."/>
            <person name="Hori S."/>
            <person name="Arai W."/>
            <person name="Tsubouchi T."/>
            <person name="Morono Y."/>
            <person name="Uchiyama I."/>
            <person name="Ito T."/>
            <person name="Fujiyama A."/>
            <person name="Inagaki F."/>
            <person name="Takami H."/>
        </authorList>
    </citation>
    <scope>NUCLEOTIDE SEQUENCE</scope>
    <source>
        <strain evidence="1">Expedition CK06-06</strain>
    </source>
</reference>
<sequence length="63" mass="7174">MTTEWIIEAVDETEPPPFFHEQMEKLPARIVGAERSEHETFGTGIKFLLHINGDGTDDKGEFQ</sequence>
<name>X0SZH2_9ZZZZ</name>
<feature type="non-terminal residue" evidence="1">
    <location>
        <position position="63"/>
    </location>
</feature>
<accession>X0SZH2</accession>